<dbReference type="PROSITE" id="PS50017">
    <property type="entry name" value="DEATH_DOMAIN"/>
    <property type="match status" value="1"/>
</dbReference>
<keyword evidence="11" id="KW-1185">Reference proteome</keyword>
<reference evidence="10" key="1">
    <citation type="submission" date="2023-03" db="EMBL/GenBank/DDBJ databases">
        <authorList>
            <person name="Steffen K."/>
            <person name="Cardenas P."/>
        </authorList>
    </citation>
    <scope>NUCLEOTIDE SEQUENCE</scope>
</reference>
<feature type="transmembrane region" description="Helical" evidence="6">
    <location>
        <begin position="29"/>
        <end position="48"/>
    </location>
</feature>
<evidence type="ECO:0000259" key="9">
    <source>
        <dbReference type="PROSITE" id="PS50017"/>
    </source>
</evidence>
<dbReference type="SUPFAM" id="SSF56112">
    <property type="entry name" value="Protein kinase-like (PK-like)"/>
    <property type="match status" value="1"/>
</dbReference>
<evidence type="ECO:0000256" key="7">
    <source>
        <dbReference type="SAM" id="SignalP"/>
    </source>
</evidence>
<evidence type="ECO:0000256" key="4">
    <source>
        <dbReference type="ARBA" id="ARBA00022840"/>
    </source>
</evidence>
<keyword evidence="6" id="KW-0812">Transmembrane</keyword>
<evidence type="ECO:0000313" key="10">
    <source>
        <dbReference type="EMBL" id="CAI8015197.1"/>
    </source>
</evidence>
<dbReference type="PANTHER" id="PTHR44329">
    <property type="entry name" value="SERINE/THREONINE-PROTEIN KINASE TNNI3K-RELATED"/>
    <property type="match status" value="1"/>
</dbReference>
<dbReference type="Proteomes" id="UP001174909">
    <property type="component" value="Unassembled WGS sequence"/>
</dbReference>
<keyword evidence="3 10" id="KW-0418">Kinase</keyword>
<dbReference type="InterPro" id="IPR011009">
    <property type="entry name" value="Kinase-like_dom_sf"/>
</dbReference>
<evidence type="ECO:0000256" key="6">
    <source>
        <dbReference type="SAM" id="Phobius"/>
    </source>
</evidence>
<dbReference type="SUPFAM" id="SSF47986">
    <property type="entry name" value="DEATH domain"/>
    <property type="match status" value="1"/>
</dbReference>
<dbReference type="InterPro" id="IPR000488">
    <property type="entry name" value="Death_dom"/>
</dbReference>
<keyword evidence="1" id="KW-0808">Transferase</keyword>
<keyword evidence="4" id="KW-0067">ATP-binding</keyword>
<feature type="chain" id="PRO_5041437569" evidence="7">
    <location>
        <begin position="20"/>
        <end position="664"/>
    </location>
</feature>
<dbReference type="InterPro" id="IPR051681">
    <property type="entry name" value="Ser/Thr_Kinases-Pseudokinases"/>
</dbReference>
<proteinExistence type="predicted"/>
<dbReference type="GO" id="GO:0004674">
    <property type="term" value="F:protein serine/threonine kinase activity"/>
    <property type="evidence" value="ECO:0007669"/>
    <property type="project" value="TreeGrafter"/>
</dbReference>
<keyword evidence="6" id="KW-1133">Transmembrane helix</keyword>
<evidence type="ECO:0000313" key="11">
    <source>
        <dbReference type="Proteomes" id="UP001174909"/>
    </source>
</evidence>
<name>A0AA35RRW3_GEOBA</name>
<evidence type="ECO:0000259" key="8">
    <source>
        <dbReference type="PROSITE" id="PS50011"/>
    </source>
</evidence>
<dbReference type="CDD" id="cd01670">
    <property type="entry name" value="Death"/>
    <property type="match status" value="1"/>
</dbReference>
<dbReference type="AlphaFoldDB" id="A0AA35RRW3"/>
<keyword evidence="6" id="KW-0472">Membrane</keyword>
<gene>
    <name evidence="10" type="ORF">GBAR_LOCUS9446</name>
</gene>
<organism evidence="10 11">
    <name type="scientific">Geodia barretti</name>
    <name type="common">Barrett's horny sponge</name>
    <dbReference type="NCBI Taxonomy" id="519541"/>
    <lineage>
        <taxon>Eukaryota</taxon>
        <taxon>Metazoa</taxon>
        <taxon>Porifera</taxon>
        <taxon>Demospongiae</taxon>
        <taxon>Heteroscleromorpha</taxon>
        <taxon>Tetractinellida</taxon>
        <taxon>Astrophorina</taxon>
        <taxon>Geodiidae</taxon>
        <taxon>Geodia</taxon>
    </lineage>
</organism>
<dbReference type="GO" id="GO:0007165">
    <property type="term" value="P:signal transduction"/>
    <property type="evidence" value="ECO:0007669"/>
    <property type="project" value="InterPro"/>
</dbReference>
<evidence type="ECO:0000256" key="3">
    <source>
        <dbReference type="ARBA" id="ARBA00022777"/>
    </source>
</evidence>
<feature type="domain" description="Death" evidence="9">
    <location>
        <begin position="479"/>
        <end position="547"/>
    </location>
</feature>
<dbReference type="Gene3D" id="1.10.533.10">
    <property type="entry name" value="Death Domain, Fas"/>
    <property type="match status" value="1"/>
</dbReference>
<dbReference type="InterPro" id="IPR000719">
    <property type="entry name" value="Prot_kinase_dom"/>
</dbReference>
<dbReference type="EMBL" id="CASHTH010001426">
    <property type="protein sequence ID" value="CAI8015197.1"/>
    <property type="molecule type" value="Genomic_DNA"/>
</dbReference>
<evidence type="ECO:0000256" key="2">
    <source>
        <dbReference type="ARBA" id="ARBA00022741"/>
    </source>
</evidence>
<keyword evidence="5" id="KW-0175">Coiled coil</keyword>
<dbReference type="Gene3D" id="1.10.510.10">
    <property type="entry name" value="Transferase(Phosphotransferase) domain 1"/>
    <property type="match status" value="1"/>
</dbReference>
<dbReference type="PROSITE" id="PS50011">
    <property type="entry name" value="PROTEIN_KINASE_DOM"/>
    <property type="match status" value="1"/>
</dbReference>
<feature type="signal peptide" evidence="7">
    <location>
        <begin position="1"/>
        <end position="19"/>
    </location>
</feature>
<evidence type="ECO:0000256" key="5">
    <source>
        <dbReference type="SAM" id="Coils"/>
    </source>
</evidence>
<feature type="domain" description="Protein kinase" evidence="8">
    <location>
        <begin position="120"/>
        <end position="385"/>
    </location>
</feature>
<dbReference type="InterPro" id="IPR011029">
    <property type="entry name" value="DEATH-like_dom_sf"/>
</dbReference>
<sequence length="664" mass="73789">MMIAVRITVVVLVLISAFGANEIARIGGGVGGGIVGLVIIVGICLTIYHYGKRYRSWRAENVPLLSTADTPPVNSTVQPLLCCKFRGHVRLYFSHRTVSSARIVMAELPACDGIENDAVHLKSTLLHTGRYATVREADIAGAKCAAKIFNFSDGERSPSRQDDVVCGCKVLDTLRHPNLVSFLGITQSPDSVLPVLLVEYLPTTLHRFLSPAKAEQSIPLGLKISILQNVACGLAYLHIQSPPILHGHLSAKKVLLTSGAVAKISVDVGVTVLPQPLQTSPYMPPEITGAQSPCTAAVDIFSFGVLSLFTLTQDPPNNILPQTYTNESKQLICRSEIERRSQSMEKIFRELGKEHPLGKLITSCLNQQPASRLTAANLVETHSLLWQAAVLIPDPFQEKTKVDLVHHTHNLACAHVRMRRELESHDCEQRDQIRGLLQGMARQREMLPTEDGEEEDKEMVSEQEIAYIANFVEGIQADKLGRELGMCESTLEIINCESANRCDENRKRANVLRQWLRNTSSPTWEALVKALGSIGQKRVADILRNDKGLQYCTTITERESKQSQAEQRKVEAKSADDGKAAAELKSQLEKARKSLEIARSSLSEANRELEEANKKCDKLQETVSNMEQEMRGLRYELKGEELFRKELADENLQLKLEVERLKRK</sequence>
<dbReference type="PANTHER" id="PTHR44329:SF288">
    <property type="entry name" value="MITOGEN-ACTIVATED PROTEIN KINASE KINASE KINASE 20"/>
    <property type="match status" value="1"/>
</dbReference>
<comment type="caution">
    <text evidence="10">The sequence shown here is derived from an EMBL/GenBank/DDBJ whole genome shotgun (WGS) entry which is preliminary data.</text>
</comment>
<dbReference type="Pfam" id="PF00069">
    <property type="entry name" value="Pkinase"/>
    <property type="match status" value="1"/>
</dbReference>
<accession>A0AA35RRW3</accession>
<evidence type="ECO:0000256" key="1">
    <source>
        <dbReference type="ARBA" id="ARBA00022679"/>
    </source>
</evidence>
<keyword evidence="7" id="KW-0732">Signal</keyword>
<keyword evidence="2" id="KW-0547">Nucleotide-binding</keyword>
<dbReference type="Pfam" id="PF00531">
    <property type="entry name" value="Death"/>
    <property type="match status" value="1"/>
</dbReference>
<dbReference type="GO" id="GO:0005524">
    <property type="term" value="F:ATP binding"/>
    <property type="evidence" value="ECO:0007669"/>
    <property type="project" value="UniProtKB-KW"/>
</dbReference>
<feature type="coiled-coil region" evidence="5">
    <location>
        <begin position="581"/>
        <end position="664"/>
    </location>
</feature>
<protein>
    <submittedName>
        <fullName evidence="10">Serine/threonine-protein kinase CTR1</fullName>
    </submittedName>
</protein>